<accession>A0AA39QVR1</accession>
<comment type="caution">
    <text evidence="2">The sequence shown here is derived from an EMBL/GenBank/DDBJ whole genome shotgun (WGS) entry which is preliminary data.</text>
</comment>
<reference evidence="2" key="1">
    <citation type="submission" date="2023-03" db="EMBL/GenBank/DDBJ databases">
        <title>Complete genome of Cladonia borealis.</title>
        <authorList>
            <person name="Park H."/>
        </authorList>
    </citation>
    <scope>NUCLEOTIDE SEQUENCE</scope>
    <source>
        <strain evidence="2">ANT050790</strain>
    </source>
</reference>
<dbReference type="Proteomes" id="UP001166286">
    <property type="component" value="Unassembled WGS sequence"/>
</dbReference>
<dbReference type="EMBL" id="JAFEKC020000017">
    <property type="protein sequence ID" value="KAK0510048.1"/>
    <property type="molecule type" value="Genomic_DNA"/>
</dbReference>
<feature type="compositionally biased region" description="Polar residues" evidence="1">
    <location>
        <begin position="110"/>
        <end position="122"/>
    </location>
</feature>
<name>A0AA39QVR1_9LECA</name>
<sequence length="257" mass="28401">MSLYSSTHRHVPPFQQFPGAAGEPDPYFPIRTDSILNVWDCHEIPAPPPSPRCIPQRAFEPIDMHHLDHQIEAYKSTPLRRVVSADDVSENYEHTKEESDGEADDEATMVATSDAPSSRCSDTTLLSEIVSTRRRFRLPSRADRQQRPSTSAGGTSQTSSLNWAKQISAPVLSSSTRGGTSALLAQAPRFLLWKRDLAGPIATTVTARRRRMHQDQCGWLRSQAEESASGAGFPTFSAHPRGHVLHDLTTYTLAQGE</sequence>
<organism evidence="2 3">
    <name type="scientific">Cladonia borealis</name>
    <dbReference type="NCBI Taxonomy" id="184061"/>
    <lineage>
        <taxon>Eukaryota</taxon>
        <taxon>Fungi</taxon>
        <taxon>Dikarya</taxon>
        <taxon>Ascomycota</taxon>
        <taxon>Pezizomycotina</taxon>
        <taxon>Lecanoromycetes</taxon>
        <taxon>OSLEUM clade</taxon>
        <taxon>Lecanoromycetidae</taxon>
        <taxon>Lecanorales</taxon>
        <taxon>Lecanorineae</taxon>
        <taxon>Cladoniaceae</taxon>
        <taxon>Cladonia</taxon>
    </lineage>
</organism>
<evidence type="ECO:0000256" key="1">
    <source>
        <dbReference type="SAM" id="MobiDB-lite"/>
    </source>
</evidence>
<protein>
    <submittedName>
        <fullName evidence="2">Uncharacterized protein</fullName>
    </submittedName>
</protein>
<feature type="region of interest" description="Disordered" evidence="1">
    <location>
        <begin position="1"/>
        <end position="24"/>
    </location>
</feature>
<proteinExistence type="predicted"/>
<gene>
    <name evidence="2" type="ORF">JMJ35_007442</name>
</gene>
<feature type="compositionally biased region" description="Low complexity" evidence="1">
    <location>
        <begin position="149"/>
        <end position="160"/>
    </location>
</feature>
<feature type="region of interest" description="Disordered" evidence="1">
    <location>
        <begin position="136"/>
        <end position="162"/>
    </location>
</feature>
<dbReference type="AlphaFoldDB" id="A0AA39QVR1"/>
<evidence type="ECO:0000313" key="3">
    <source>
        <dbReference type="Proteomes" id="UP001166286"/>
    </source>
</evidence>
<feature type="region of interest" description="Disordered" evidence="1">
    <location>
        <begin position="90"/>
        <end position="122"/>
    </location>
</feature>
<evidence type="ECO:0000313" key="2">
    <source>
        <dbReference type="EMBL" id="KAK0510048.1"/>
    </source>
</evidence>
<keyword evidence="3" id="KW-1185">Reference proteome</keyword>